<organism evidence="1 2">
    <name type="scientific">Tagetes erecta</name>
    <name type="common">African marigold</name>
    <dbReference type="NCBI Taxonomy" id="13708"/>
    <lineage>
        <taxon>Eukaryota</taxon>
        <taxon>Viridiplantae</taxon>
        <taxon>Streptophyta</taxon>
        <taxon>Embryophyta</taxon>
        <taxon>Tracheophyta</taxon>
        <taxon>Spermatophyta</taxon>
        <taxon>Magnoliopsida</taxon>
        <taxon>eudicotyledons</taxon>
        <taxon>Gunneridae</taxon>
        <taxon>Pentapetalae</taxon>
        <taxon>asterids</taxon>
        <taxon>campanulids</taxon>
        <taxon>Asterales</taxon>
        <taxon>Asteraceae</taxon>
        <taxon>Asteroideae</taxon>
        <taxon>Heliantheae alliance</taxon>
        <taxon>Tageteae</taxon>
        <taxon>Tagetes</taxon>
    </lineage>
</organism>
<dbReference type="Proteomes" id="UP001229421">
    <property type="component" value="Unassembled WGS sequence"/>
</dbReference>
<dbReference type="AlphaFoldDB" id="A0AAD8JV85"/>
<sequence length="133" mass="14872">MVMTGNVAGSWLQIETHTLSILKNSYIFLLKSSSTSPESFDDDHPLLFAKDLFRNVLMTMTMTRSATRSVCTTPLSVRKCSYSDVCTSVSFSGVSSSGITFECLTYVPVSFQQMILDISFFVDDFSDHHTLRI</sequence>
<keyword evidence="2" id="KW-1185">Reference proteome</keyword>
<proteinExistence type="predicted"/>
<reference evidence="1" key="1">
    <citation type="journal article" date="2023" name="bioRxiv">
        <title>Improved chromosome-level genome assembly for marigold (Tagetes erecta).</title>
        <authorList>
            <person name="Jiang F."/>
            <person name="Yuan L."/>
            <person name="Wang S."/>
            <person name="Wang H."/>
            <person name="Xu D."/>
            <person name="Wang A."/>
            <person name="Fan W."/>
        </authorList>
    </citation>
    <scope>NUCLEOTIDE SEQUENCE</scope>
    <source>
        <strain evidence="1">WSJ</strain>
        <tissue evidence="1">Leaf</tissue>
    </source>
</reference>
<accession>A0AAD8JV85</accession>
<comment type="caution">
    <text evidence="1">The sequence shown here is derived from an EMBL/GenBank/DDBJ whole genome shotgun (WGS) entry which is preliminary data.</text>
</comment>
<evidence type="ECO:0000313" key="1">
    <source>
        <dbReference type="EMBL" id="KAK1410211.1"/>
    </source>
</evidence>
<name>A0AAD8JV85_TARER</name>
<evidence type="ECO:0000313" key="2">
    <source>
        <dbReference type="Proteomes" id="UP001229421"/>
    </source>
</evidence>
<gene>
    <name evidence="1" type="ORF">QVD17_36746</name>
</gene>
<dbReference type="EMBL" id="JAUHHV010000010">
    <property type="protein sequence ID" value="KAK1410211.1"/>
    <property type="molecule type" value="Genomic_DNA"/>
</dbReference>
<protein>
    <submittedName>
        <fullName evidence="1">Uncharacterized protein</fullName>
    </submittedName>
</protein>